<dbReference type="SMART" id="SM00248">
    <property type="entry name" value="ANK"/>
    <property type="match status" value="4"/>
</dbReference>
<dbReference type="InterPro" id="IPR002110">
    <property type="entry name" value="Ankyrin_rpt"/>
</dbReference>
<dbReference type="AlphaFoldDB" id="A0A1Q9F4W8"/>
<keyword evidence="2 3" id="KW-0040">ANK repeat</keyword>
<dbReference type="PROSITE" id="PS50088">
    <property type="entry name" value="ANK_REPEAT"/>
    <property type="match status" value="3"/>
</dbReference>
<evidence type="ECO:0000256" key="2">
    <source>
        <dbReference type="ARBA" id="ARBA00023043"/>
    </source>
</evidence>
<accession>A0A1Q9F4W8</accession>
<dbReference type="SUPFAM" id="SSF48403">
    <property type="entry name" value="Ankyrin repeat"/>
    <property type="match status" value="1"/>
</dbReference>
<dbReference type="Gene3D" id="1.25.40.20">
    <property type="entry name" value="Ankyrin repeat-containing domain"/>
    <property type="match status" value="2"/>
</dbReference>
<dbReference type="PROSITE" id="PS50297">
    <property type="entry name" value="ANK_REP_REGION"/>
    <property type="match status" value="3"/>
</dbReference>
<dbReference type="PANTHER" id="PTHR24188">
    <property type="entry name" value="ANKYRIN REPEAT PROTEIN"/>
    <property type="match status" value="1"/>
</dbReference>
<comment type="caution">
    <text evidence="4">The sequence shown here is derived from an EMBL/GenBank/DDBJ whole genome shotgun (WGS) entry which is preliminary data.</text>
</comment>
<feature type="repeat" description="ANK" evidence="3">
    <location>
        <begin position="136"/>
        <end position="168"/>
    </location>
</feature>
<name>A0A1Q9F4W8_SYMMI</name>
<reference evidence="4 5" key="1">
    <citation type="submission" date="2016-02" db="EMBL/GenBank/DDBJ databases">
        <title>Genome analysis of coral dinoflagellate symbionts highlights evolutionary adaptations to a symbiotic lifestyle.</title>
        <authorList>
            <person name="Aranda M."/>
            <person name="Li Y."/>
            <person name="Liew Y.J."/>
            <person name="Baumgarten S."/>
            <person name="Simakov O."/>
            <person name="Wilson M."/>
            <person name="Piel J."/>
            <person name="Ashoor H."/>
            <person name="Bougouffa S."/>
            <person name="Bajic V.B."/>
            <person name="Ryu T."/>
            <person name="Ravasi T."/>
            <person name="Bayer T."/>
            <person name="Micklem G."/>
            <person name="Kim H."/>
            <person name="Bhak J."/>
            <person name="Lajeunesse T.C."/>
            <person name="Voolstra C.R."/>
        </authorList>
    </citation>
    <scope>NUCLEOTIDE SEQUENCE [LARGE SCALE GENOMIC DNA]</scope>
    <source>
        <strain evidence="4 5">CCMP2467</strain>
    </source>
</reference>
<feature type="repeat" description="ANK" evidence="3">
    <location>
        <begin position="103"/>
        <end position="135"/>
    </location>
</feature>
<dbReference type="PRINTS" id="PR01415">
    <property type="entry name" value="ANKYRIN"/>
</dbReference>
<keyword evidence="5" id="KW-1185">Reference proteome</keyword>
<dbReference type="EMBL" id="LSRX01000012">
    <property type="protein sequence ID" value="OLQ14711.1"/>
    <property type="molecule type" value="Genomic_DNA"/>
</dbReference>
<organism evidence="4 5">
    <name type="scientific">Symbiodinium microadriaticum</name>
    <name type="common">Dinoflagellate</name>
    <name type="synonym">Zooxanthella microadriatica</name>
    <dbReference type="NCBI Taxonomy" id="2951"/>
    <lineage>
        <taxon>Eukaryota</taxon>
        <taxon>Sar</taxon>
        <taxon>Alveolata</taxon>
        <taxon>Dinophyceae</taxon>
        <taxon>Suessiales</taxon>
        <taxon>Symbiodiniaceae</taxon>
        <taxon>Symbiodinium</taxon>
    </lineage>
</organism>
<protein>
    <submittedName>
        <fullName evidence="4">Ankyrin repeat domain-containing protein 50</fullName>
    </submittedName>
</protein>
<evidence type="ECO:0000313" key="4">
    <source>
        <dbReference type="EMBL" id="OLQ14711.1"/>
    </source>
</evidence>
<sequence length="282" mass="29712">MAKPSVDVFVALPGLKVEPGPGLDSRSWGPGNSLKIEVTAVGESHTLTVRAKCISSVTTKSFGGETLAVLDPDAFLDQEAKVVKEALTARLGSEKDAQAAGFFAATPLHLAAYEGHLGVARYLVEAGADKDQANNDGATPLWIAAQHGHLDVVIFLVEAGAEKDEANNDGATPPYIAAQHKGVSMLCVFWWKLALTKIALTSRTEHPFVIACQTGHLDAVRWLLEDGDDKDQACKDGKTGLHIAAQNGHLEVARLLVEAGADIATQKGHLDVVSLLVEAGTA</sequence>
<proteinExistence type="predicted"/>
<dbReference type="Pfam" id="PF12796">
    <property type="entry name" value="Ank_2"/>
    <property type="match status" value="2"/>
</dbReference>
<dbReference type="InterPro" id="IPR036770">
    <property type="entry name" value="Ankyrin_rpt-contain_sf"/>
</dbReference>
<dbReference type="PANTHER" id="PTHR24188:SF29">
    <property type="entry name" value="GH09064P"/>
    <property type="match status" value="1"/>
</dbReference>
<feature type="repeat" description="ANK" evidence="3">
    <location>
        <begin position="236"/>
        <end position="268"/>
    </location>
</feature>
<dbReference type="Proteomes" id="UP000186817">
    <property type="component" value="Unassembled WGS sequence"/>
</dbReference>
<evidence type="ECO:0000256" key="1">
    <source>
        <dbReference type="ARBA" id="ARBA00022737"/>
    </source>
</evidence>
<gene>
    <name evidence="4" type="primary">ANKRD50</name>
    <name evidence="4" type="ORF">AK812_SmicGene1181</name>
</gene>
<evidence type="ECO:0000256" key="3">
    <source>
        <dbReference type="PROSITE-ProRule" id="PRU00023"/>
    </source>
</evidence>
<evidence type="ECO:0000313" key="5">
    <source>
        <dbReference type="Proteomes" id="UP000186817"/>
    </source>
</evidence>
<keyword evidence="1" id="KW-0677">Repeat</keyword>
<dbReference type="OrthoDB" id="430364at2759"/>